<evidence type="ECO:0000313" key="7">
    <source>
        <dbReference type="Proteomes" id="UP000295293"/>
    </source>
</evidence>
<dbReference type="PANTHER" id="PTHR30055:SF234">
    <property type="entry name" value="HTH-TYPE TRANSCRIPTIONAL REGULATOR BETI"/>
    <property type="match status" value="1"/>
</dbReference>
<evidence type="ECO:0000256" key="2">
    <source>
        <dbReference type="ARBA" id="ARBA00023125"/>
    </source>
</evidence>
<dbReference type="InterPro" id="IPR001647">
    <property type="entry name" value="HTH_TetR"/>
</dbReference>
<comment type="caution">
    <text evidence="6">The sequence shown here is derived from an EMBL/GenBank/DDBJ whole genome shotgun (WGS) entry which is preliminary data.</text>
</comment>
<name>A0A4R6Z7B2_9GAMM</name>
<organism evidence="6 7">
    <name type="scientific">Tahibacter aquaticus</name>
    <dbReference type="NCBI Taxonomy" id="520092"/>
    <lineage>
        <taxon>Bacteria</taxon>
        <taxon>Pseudomonadati</taxon>
        <taxon>Pseudomonadota</taxon>
        <taxon>Gammaproteobacteria</taxon>
        <taxon>Lysobacterales</taxon>
        <taxon>Rhodanobacteraceae</taxon>
        <taxon>Tahibacter</taxon>
    </lineage>
</organism>
<keyword evidence="3" id="KW-0804">Transcription</keyword>
<evidence type="ECO:0000256" key="4">
    <source>
        <dbReference type="PROSITE-ProRule" id="PRU00335"/>
    </source>
</evidence>
<dbReference type="InterPro" id="IPR009057">
    <property type="entry name" value="Homeodomain-like_sf"/>
</dbReference>
<dbReference type="InterPro" id="IPR050109">
    <property type="entry name" value="HTH-type_TetR-like_transc_reg"/>
</dbReference>
<feature type="domain" description="HTH tetR-type" evidence="5">
    <location>
        <begin position="15"/>
        <end position="75"/>
    </location>
</feature>
<evidence type="ECO:0000259" key="5">
    <source>
        <dbReference type="PROSITE" id="PS50977"/>
    </source>
</evidence>
<dbReference type="PANTHER" id="PTHR30055">
    <property type="entry name" value="HTH-TYPE TRANSCRIPTIONAL REGULATOR RUTR"/>
    <property type="match status" value="1"/>
</dbReference>
<keyword evidence="1" id="KW-0805">Transcription regulation</keyword>
<dbReference type="Proteomes" id="UP000295293">
    <property type="component" value="Unassembled WGS sequence"/>
</dbReference>
<dbReference type="GO" id="GO:0003700">
    <property type="term" value="F:DNA-binding transcription factor activity"/>
    <property type="evidence" value="ECO:0007669"/>
    <property type="project" value="TreeGrafter"/>
</dbReference>
<gene>
    <name evidence="6" type="ORF">DFR29_102337</name>
</gene>
<dbReference type="GO" id="GO:0000976">
    <property type="term" value="F:transcription cis-regulatory region binding"/>
    <property type="evidence" value="ECO:0007669"/>
    <property type="project" value="TreeGrafter"/>
</dbReference>
<evidence type="ECO:0000256" key="3">
    <source>
        <dbReference type="ARBA" id="ARBA00023163"/>
    </source>
</evidence>
<evidence type="ECO:0000313" key="6">
    <source>
        <dbReference type="EMBL" id="TDR47677.1"/>
    </source>
</evidence>
<dbReference type="PROSITE" id="PS50977">
    <property type="entry name" value="HTH_TETR_2"/>
    <property type="match status" value="1"/>
</dbReference>
<evidence type="ECO:0000256" key="1">
    <source>
        <dbReference type="ARBA" id="ARBA00023015"/>
    </source>
</evidence>
<dbReference type="Pfam" id="PF00440">
    <property type="entry name" value="TetR_N"/>
    <property type="match status" value="1"/>
</dbReference>
<dbReference type="AlphaFoldDB" id="A0A4R6Z7B2"/>
<dbReference type="Gene3D" id="1.10.357.10">
    <property type="entry name" value="Tetracycline Repressor, domain 2"/>
    <property type="match status" value="1"/>
</dbReference>
<dbReference type="EMBL" id="SNZH01000002">
    <property type="protein sequence ID" value="TDR47677.1"/>
    <property type="molecule type" value="Genomic_DNA"/>
</dbReference>
<proteinExistence type="predicted"/>
<keyword evidence="2 4" id="KW-0238">DNA-binding</keyword>
<feature type="DNA-binding region" description="H-T-H motif" evidence="4">
    <location>
        <begin position="38"/>
        <end position="57"/>
    </location>
</feature>
<keyword evidence="7" id="KW-1185">Reference proteome</keyword>
<sequence length="213" mass="23670">MVPTLLASAYEISEKSALTRILLEAEALFAQRGFDGVSINEVALAAGVCKANVFHHFATKQELYERVLSQSCEAFARSLDALELKEQGLAARLRRLMDWHNAFLYQRPHGTRLILRELTGSPTVLESSPVFPLIQHNFDRVVALLSEVSDEMRPGISPAVVAKVVLSLNLFGFQTERLNEKLAVSGALAMRPELQRQLLDLLLHGMQAQQLPP</sequence>
<dbReference type="SUPFAM" id="SSF46689">
    <property type="entry name" value="Homeodomain-like"/>
    <property type="match status" value="1"/>
</dbReference>
<protein>
    <submittedName>
        <fullName evidence="6">TetR family transcriptional regulator</fullName>
    </submittedName>
</protein>
<reference evidence="6 7" key="1">
    <citation type="submission" date="2019-03" db="EMBL/GenBank/DDBJ databases">
        <title>Genomic Encyclopedia of Type Strains, Phase IV (KMG-IV): sequencing the most valuable type-strain genomes for metagenomic binning, comparative biology and taxonomic classification.</title>
        <authorList>
            <person name="Goeker M."/>
        </authorList>
    </citation>
    <scope>NUCLEOTIDE SEQUENCE [LARGE SCALE GENOMIC DNA]</scope>
    <source>
        <strain evidence="6 7">DSM 21667</strain>
    </source>
</reference>
<dbReference type="RefSeq" id="WP_166653873.1">
    <property type="nucleotide sequence ID" value="NZ_SNZH01000002.1"/>
</dbReference>
<dbReference type="PRINTS" id="PR00455">
    <property type="entry name" value="HTHTETR"/>
</dbReference>
<accession>A0A4R6Z7B2</accession>